<feature type="transmembrane region" description="Helical" evidence="7">
    <location>
        <begin position="336"/>
        <end position="357"/>
    </location>
</feature>
<dbReference type="InterPro" id="IPR011701">
    <property type="entry name" value="MFS"/>
</dbReference>
<keyword evidence="10" id="KW-1185">Reference proteome</keyword>
<sequence>MPEDAMSREKSTRGERSSSGIQAMSENVPEDSVSQHQVAAEEPVAHPNEKAETGDDHKYPGRMSLTAIMVALNLAIFLVALDRSIIATAIPRITDDFHALNDIGWYGSSYLVTGCAFQLIYGRFYTFYTPKWVFLSAIAVFEVGSAVCGAAPTSTAFIVGRAIAGLGSCGIFTGSIVLIVDVVPLQQRPMMTGFMGSIFGVSNVIAPLIGGAFTDRVTWRWCFYINLPIGAAAVIIIMFLLKASPPPHQSTASTFRERASQFDPLGAFFFLPAMVCLILALQWGGTKYPWSNGRIIALFVLFGVLMIAFVAVQVWKRETASVPPRIIKVRSIAAGVFYSLTLGGSMMVIVYYLPIWFQAIKGVSVVKSGVMNLPLVLSLVIAGILAGIGVSRIGYAVPFMYASAILMSIGAGLLTTFTVSTGHAKWIGYQVIYGFGLGLGMQRASVAAQTELERKDVPTGSALMMLSQSLGGAIFLAVAQTVFTNGLISNLQGAVPGYDGKSLAHVVEGAGATTLRQLVGGQDLPAVLVAYNTAVRNTFILGLALSCATIIGAIFAKWTSVKSPPQKKGDGPGLKGNEA</sequence>
<feature type="transmembrane region" description="Helical" evidence="7">
    <location>
        <begin position="133"/>
        <end position="152"/>
    </location>
</feature>
<dbReference type="Proteomes" id="UP000326799">
    <property type="component" value="Unassembled WGS sequence"/>
</dbReference>
<dbReference type="Gene3D" id="1.20.1720.10">
    <property type="entry name" value="Multidrug resistance protein D"/>
    <property type="match status" value="1"/>
</dbReference>
<feature type="transmembrane region" description="Helical" evidence="7">
    <location>
        <begin position="158"/>
        <end position="180"/>
    </location>
</feature>
<feature type="transmembrane region" description="Helical" evidence="7">
    <location>
        <begin position="262"/>
        <end position="283"/>
    </location>
</feature>
<evidence type="ECO:0000256" key="4">
    <source>
        <dbReference type="ARBA" id="ARBA00022989"/>
    </source>
</evidence>
<feature type="transmembrane region" description="Helical" evidence="7">
    <location>
        <begin position="218"/>
        <end position="241"/>
    </location>
</feature>
<feature type="transmembrane region" description="Helical" evidence="7">
    <location>
        <begin position="192"/>
        <end position="212"/>
    </location>
</feature>
<feature type="compositionally biased region" description="Basic and acidic residues" evidence="6">
    <location>
        <begin position="1"/>
        <end position="16"/>
    </location>
</feature>
<evidence type="ECO:0000256" key="6">
    <source>
        <dbReference type="SAM" id="MobiDB-lite"/>
    </source>
</evidence>
<evidence type="ECO:0000259" key="8">
    <source>
        <dbReference type="PROSITE" id="PS50850"/>
    </source>
</evidence>
<feature type="transmembrane region" description="Helical" evidence="7">
    <location>
        <begin position="462"/>
        <end position="483"/>
    </location>
</feature>
<dbReference type="Pfam" id="PF07690">
    <property type="entry name" value="MFS_1"/>
    <property type="match status" value="1"/>
</dbReference>
<feature type="region of interest" description="Disordered" evidence="6">
    <location>
        <begin position="1"/>
        <end position="57"/>
    </location>
</feature>
<dbReference type="PANTHER" id="PTHR23501:SF201">
    <property type="entry name" value="MFS AFLATOXIN EFFLUX PUMP"/>
    <property type="match status" value="1"/>
</dbReference>
<dbReference type="InterPro" id="IPR020846">
    <property type="entry name" value="MFS_dom"/>
</dbReference>
<feature type="transmembrane region" description="Helical" evidence="7">
    <location>
        <begin position="395"/>
        <end position="417"/>
    </location>
</feature>
<dbReference type="FunFam" id="1.20.1250.20:FF:000196">
    <property type="entry name" value="MFS toxin efflux pump (AflT)"/>
    <property type="match status" value="1"/>
</dbReference>
<evidence type="ECO:0000256" key="5">
    <source>
        <dbReference type="ARBA" id="ARBA00023136"/>
    </source>
</evidence>
<evidence type="ECO:0000256" key="2">
    <source>
        <dbReference type="ARBA" id="ARBA00007520"/>
    </source>
</evidence>
<organism evidence="9 10">
    <name type="scientific">Aspergillus novoparasiticus</name>
    <dbReference type="NCBI Taxonomy" id="986946"/>
    <lineage>
        <taxon>Eukaryota</taxon>
        <taxon>Fungi</taxon>
        <taxon>Dikarya</taxon>
        <taxon>Ascomycota</taxon>
        <taxon>Pezizomycotina</taxon>
        <taxon>Eurotiomycetes</taxon>
        <taxon>Eurotiomycetidae</taxon>
        <taxon>Eurotiales</taxon>
        <taxon>Aspergillaceae</taxon>
        <taxon>Aspergillus</taxon>
        <taxon>Aspergillus subgen. Circumdati</taxon>
    </lineage>
</organism>
<feature type="compositionally biased region" description="Basic and acidic residues" evidence="6">
    <location>
        <begin position="43"/>
        <end position="57"/>
    </location>
</feature>
<dbReference type="PANTHER" id="PTHR23501">
    <property type="entry name" value="MAJOR FACILITATOR SUPERFAMILY"/>
    <property type="match status" value="1"/>
</dbReference>
<feature type="transmembrane region" description="Helical" evidence="7">
    <location>
        <begin position="103"/>
        <end position="121"/>
    </location>
</feature>
<evidence type="ECO:0000256" key="3">
    <source>
        <dbReference type="ARBA" id="ARBA00022692"/>
    </source>
</evidence>
<evidence type="ECO:0000313" key="9">
    <source>
        <dbReference type="EMBL" id="KAB8218552.1"/>
    </source>
</evidence>
<feature type="transmembrane region" description="Helical" evidence="7">
    <location>
        <begin position="67"/>
        <end position="91"/>
    </location>
</feature>
<protein>
    <submittedName>
        <fullName evidence="9">Major facilitator superfamily domain-containing protein</fullName>
    </submittedName>
</protein>
<comment type="similarity">
    <text evidence="2">Belongs to the major facilitator superfamily. TCR/Tet family.</text>
</comment>
<keyword evidence="4 7" id="KW-1133">Transmembrane helix</keyword>
<dbReference type="Gene3D" id="1.20.1250.20">
    <property type="entry name" value="MFS general substrate transporter like domains"/>
    <property type="match status" value="1"/>
</dbReference>
<dbReference type="AlphaFoldDB" id="A0A5N6ELQ7"/>
<name>A0A5N6ELQ7_9EURO</name>
<evidence type="ECO:0000256" key="1">
    <source>
        <dbReference type="ARBA" id="ARBA00004141"/>
    </source>
</evidence>
<feature type="transmembrane region" description="Helical" evidence="7">
    <location>
        <begin position="539"/>
        <end position="558"/>
    </location>
</feature>
<keyword evidence="5 7" id="KW-0472">Membrane</keyword>
<dbReference type="GO" id="GO:0022857">
    <property type="term" value="F:transmembrane transporter activity"/>
    <property type="evidence" value="ECO:0007669"/>
    <property type="project" value="InterPro"/>
</dbReference>
<feature type="transmembrane region" description="Helical" evidence="7">
    <location>
        <begin position="295"/>
        <end position="315"/>
    </location>
</feature>
<proteinExistence type="inferred from homology"/>
<comment type="subcellular location">
    <subcellularLocation>
        <location evidence="1">Membrane</location>
        <topology evidence="1">Multi-pass membrane protein</topology>
    </subcellularLocation>
</comment>
<feature type="domain" description="Major facilitator superfamily (MFS) profile" evidence="8">
    <location>
        <begin position="68"/>
        <end position="561"/>
    </location>
</feature>
<dbReference type="GO" id="GO:0005886">
    <property type="term" value="C:plasma membrane"/>
    <property type="evidence" value="ECO:0007669"/>
    <property type="project" value="TreeGrafter"/>
</dbReference>
<evidence type="ECO:0000313" key="10">
    <source>
        <dbReference type="Proteomes" id="UP000326799"/>
    </source>
</evidence>
<reference evidence="9 10" key="1">
    <citation type="submission" date="2019-04" db="EMBL/GenBank/DDBJ databases">
        <title>Fungal friends and foes A comparative genomics study of 23 Aspergillus species from section Flavi.</title>
        <authorList>
            <consortium name="DOE Joint Genome Institute"/>
            <person name="Kjaerbolling I."/>
            <person name="Vesth T.C."/>
            <person name="Frisvad J.C."/>
            <person name="Nybo J.L."/>
            <person name="Theobald S."/>
            <person name="Kildgaard S."/>
            <person name="Petersen T.I."/>
            <person name="Kuo A."/>
            <person name="Sato A."/>
            <person name="Lyhne E.K."/>
            <person name="Kogle M.E."/>
            <person name="Wiebenga A."/>
            <person name="Kun R.S."/>
            <person name="Lubbers R.J."/>
            <person name="Makela M.R."/>
            <person name="Barry K."/>
            <person name="Chovatia M."/>
            <person name="Clum A."/>
            <person name="Daum C."/>
            <person name="Haridas S."/>
            <person name="He G."/>
            <person name="LaButti K."/>
            <person name="Lipzen A."/>
            <person name="Mondo S."/>
            <person name="Pangilinan J."/>
            <person name="Riley R."/>
            <person name="Salamov A."/>
            <person name="Simmons B.A."/>
            <person name="Magnuson J.K."/>
            <person name="Henrissat B."/>
            <person name="Mortensen U.H."/>
            <person name="Larsen T.O."/>
            <person name="De vries R.P."/>
            <person name="Grigoriev I.V."/>
            <person name="Machida M."/>
            <person name="Baker S.E."/>
            <person name="Andersen M.R."/>
        </authorList>
    </citation>
    <scope>NUCLEOTIDE SEQUENCE [LARGE SCALE GENOMIC DNA]</scope>
    <source>
        <strain evidence="9 10">CBS 126849</strain>
    </source>
</reference>
<accession>A0A5N6ELQ7</accession>
<dbReference type="InterPro" id="IPR036259">
    <property type="entry name" value="MFS_trans_sf"/>
</dbReference>
<evidence type="ECO:0000256" key="7">
    <source>
        <dbReference type="SAM" id="Phobius"/>
    </source>
</evidence>
<dbReference type="PROSITE" id="PS50850">
    <property type="entry name" value="MFS"/>
    <property type="match status" value="1"/>
</dbReference>
<gene>
    <name evidence="9" type="ORF">BDV33DRAFT_175238</name>
</gene>
<dbReference type="FunFam" id="1.20.1720.10:FF:000012">
    <property type="entry name" value="MFS toxin efflux pump (AflT)"/>
    <property type="match status" value="1"/>
</dbReference>
<feature type="transmembrane region" description="Helical" evidence="7">
    <location>
        <begin position="369"/>
        <end position="388"/>
    </location>
</feature>
<dbReference type="SUPFAM" id="SSF103473">
    <property type="entry name" value="MFS general substrate transporter"/>
    <property type="match status" value="1"/>
</dbReference>
<keyword evidence="3 7" id="KW-0812">Transmembrane</keyword>
<dbReference type="EMBL" id="ML733448">
    <property type="protein sequence ID" value="KAB8218552.1"/>
    <property type="molecule type" value="Genomic_DNA"/>
</dbReference>
<dbReference type="CDD" id="cd17502">
    <property type="entry name" value="MFS_Azr1_MDR_like"/>
    <property type="match status" value="1"/>
</dbReference>